<dbReference type="InterPro" id="IPR012337">
    <property type="entry name" value="RNaseH-like_sf"/>
</dbReference>
<dbReference type="PRINTS" id="PR00868">
    <property type="entry name" value="DNAPOLI"/>
</dbReference>
<evidence type="ECO:0000256" key="7">
    <source>
        <dbReference type="ARBA" id="ARBA00022763"/>
    </source>
</evidence>
<keyword evidence="13" id="KW-0378">Hydrolase</keyword>
<evidence type="ECO:0000256" key="12">
    <source>
        <dbReference type="NCBIfam" id="TIGR00593"/>
    </source>
</evidence>
<evidence type="ECO:0000256" key="5">
    <source>
        <dbReference type="ARBA" id="ARBA00022695"/>
    </source>
</evidence>
<dbReference type="CDD" id="cd09898">
    <property type="entry name" value="H3TH_53EXO"/>
    <property type="match status" value="1"/>
</dbReference>
<evidence type="ECO:0000256" key="8">
    <source>
        <dbReference type="ARBA" id="ARBA00022932"/>
    </source>
</evidence>
<evidence type="ECO:0000256" key="2">
    <source>
        <dbReference type="ARBA" id="ARBA00012417"/>
    </source>
</evidence>
<comment type="function">
    <text evidence="13">In addition to polymerase activity, this DNA polymerase exhibits 5'-3' exonuclease activity.</text>
</comment>
<dbReference type="SUPFAM" id="SSF88723">
    <property type="entry name" value="PIN domain-like"/>
    <property type="match status" value="1"/>
</dbReference>
<dbReference type="PANTHER" id="PTHR10133">
    <property type="entry name" value="DNA POLYMERASE I"/>
    <property type="match status" value="1"/>
</dbReference>
<evidence type="ECO:0000313" key="16">
    <source>
        <dbReference type="EMBL" id="OUR98917.1"/>
    </source>
</evidence>
<evidence type="ECO:0000256" key="13">
    <source>
        <dbReference type="RuleBase" id="RU004460"/>
    </source>
</evidence>
<dbReference type="InterPro" id="IPR019760">
    <property type="entry name" value="DNA-dir_DNA_pol_A_CS"/>
</dbReference>
<comment type="catalytic activity">
    <reaction evidence="11 13">
        <text>DNA(n) + a 2'-deoxyribonucleoside 5'-triphosphate = DNA(n+1) + diphosphate</text>
        <dbReference type="Rhea" id="RHEA:22508"/>
        <dbReference type="Rhea" id="RHEA-COMP:17339"/>
        <dbReference type="Rhea" id="RHEA-COMP:17340"/>
        <dbReference type="ChEBI" id="CHEBI:33019"/>
        <dbReference type="ChEBI" id="CHEBI:61560"/>
        <dbReference type="ChEBI" id="CHEBI:173112"/>
        <dbReference type="EC" id="2.7.7.7"/>
    </reaction>
</comment>
<dbReference type="GO" id="GO:0003887">
    <property type="term" value="F:DNA-directed DNA polymerase activity"/>
    <property type="evidence" value="ECO:0007669"/>
    <property type="project" value="UniProtKB-UniRule"/>
</dbReference>
<dbReference type="NCBIfam" id="NF004397">
    <property type="entry name" value="PRK05755.1"/>
    <property type="match status" value="1"/>
</dbReference>
<dbReference type="InterPro" id="IPR002421">
    <property type="entry name" value="5-3_exonuclease"/>
</dbReference>
<dbReference type="PANTHER" id="PTHR10133:SF27">
    <property type="entry name" value="DNA POLYMERASE NU"/>
    <property type="match status" value="1"/>
</dbReference>
<keyword evidence="7 13" id="KW-0227">DNA damage</keyword>
<evidence type="ECO:0000256" key="3">
    <source>
        <dbReference type="ARBA" id="ARBA00020311"/>
    </source>
</evidence>
<dbReference type="Proteomes" id="UP000196531">
    <property type="component" value="Unassembled WGS sequence"/>
</dbReference>
<keyword evidence="8 13" id="KW-0239">DNA-directed DNA polymerase</keyword>
<comment type="similarity">
    <text evidence="1 13">Belongs to the DNA polymerase type-A family.</text>
</comment>
<keyword evidence="9 13" id="KW-0238">DNA-binding</keyword>
<dbReference type="SMART" id="SM00475">
    <property type="entry name" value="53EXOc"/>
    <property type="match status" value="1"/>
</dbReference>
<gene>
    <name evidence="13" type="primary">polA</name>
    <name evidence="16" type="ORF">A9Q84_05760</name>
</gene>
<dbReference type="InterPro" id="IPR020046">
    <property type="entry name" value="5-3_exonucl_a-hlix_arch_N"/>
</dbReference>
<dbReference type="EMBL" id="MAAO01000004">
    <property type="protein sequence ID" value="OUR98917.1"/>
    <property type="molecule type" value="Genomic_DNA"/>
</dbReference>
<keyword evidence="10 13" id="KW-0234">DNA repair</keyword>
<dbReference type="FunFam" id="1.10.150.20:FF:000002">
    <property type="entry name" value="DNA polymerase I"/>
    <property type="match status" value="1"/>
</dbReference>
<dbReference type="Pfam" id="PF00476">
    <property type="entry name" value="DNA_pol_A"/>
    <property type="match status" value="1"/>
</dbReference>
<evidence type="ECO:0000256" key="1">
    <source>
        <dbReference type="ARBA" id="ARBA00007705"/>
    </source>
</evidence>
<dbReference type="SUPFAM" id="SSF47807">
    <property type="entry name" value="5' to 3' exonuclease, C-terminal subdomain"/>
    <property type="match status" value="1"/>
</dbReference>
<accession>A0A1Y5FBI2</accession>
<evidence type="ECO:0000259" key="14">
    <source>
        <dbReference type="SMART" id="SM00475"/>
    </source>
</evidence>
<feature type="domain" description="5'-3' exonuclease" evidence="14">
    <location>
        <begin position="4"/>
        <end position="259"/>
    </location>
</feature>
<proteinExistence type="inferred from homology"/>
<dbReference type="GO" id="GO:0008409">
    <property type="term" value="F:5'-3' exonuclease activity"/>
    <property type="evidence" value="ECO:0007669"/>
    <property type="project" value="UniProtKB-UniRule"/>
</dbReference>
<dbReference type="SMART" id="SM00279">
    <property type="entry name" value="HhH2"/>
    <property type="match status" value="1"/>
</dbReference>
<evidence type="ECO:0000256" key="6">
    <source>
        <dbReference type="ARBA" id="ARBA00022705"/>
    </source>
</evidence>
<dbReference type="Gene3D" id="3.30.420.10">
    <property type="entry name" value="Ribonuclease H-like superfamily/Ribonuclease H"/>
    <property type="match status" value="1"/>
</dbReference>
<sequence>MSKNRLIIVDISSFIFRAFYAIRVLHSPAGVPVNAVHGVLSMLLKLLSKYQPTHILLARDTKGGSFRNELYPEYKANRSAPPEELIPQFDLIKQLIDHMGLPSSTMAGFEADDLIGSACVQWKDSFDEILIASGDKDLMQFIGDNIRMLDTMKDKIYDREGVFEKMGVYPNQMVDYLSMVGDASDNIPGMKGIGAKGAAKLLAEHGTLEKCIEIKDTLKGKKLTTAFGEYLNDGLLSKSLIEIKTDVDLGLTDVESKFSFYPEDSLLNFLKDLGFKSAVVKLEDMKFAHHQAEQGGDLEANAPSSNIEVLEFNEEAKGHILNASCIGIDPQFTSTDIRTFELSALSVSIENNKSYFLDESIAKNFLFEILGNEKLTIATSDYKSLLHFSFSNEQDLNANIFDITQAQFVANAGERNNLASLSEKYLGSGLAVFDKKTPFAFENELSIVTNVSTARAHANYRLKEMLFDELKEKELLTLYEEVDNTLTPVLAKMEYNGVFVNEAFFKEYELELQKKLDSLQEKIDKHSLEPINLNSPKQVGAFLFDELGLPVGKKTKTGYSTDSSVLEDLAAKNISEVPALILEYRELGKLLSTYVKAIPQLINGTTKRVHTHLNQNIAATGRLSSTNPNLQNIPIRTENGRRIRKGFIAGPGNILLSADYSQVELRLLAHFSKDQTMISAFNDGIDIHRRTASEIMNVPVENVESSDRSKAKAVNFGLMYGQSSFGLAAALKISRKEAKEYITNYFERFSRVKSYLDELKEECEKSGYSVTMMGRKRFLPDIHSTNRTVKANAERVAVNSPIQGTAADIIKRAMINIQNEMDKNQLKTQMILQVHDELIFEVPEDELDQMKIILKDGMEGVVTLDVPLDVDMGIGVNWFDLK</sequence>
<dbReference type="InterPro" id="IPR001098">
    <property type="entry name" value="DNA-dir_DNA_pol_A_palm_dom"/>
</dbReference>
<keyword evidence="4 13" id="KW-0808">Transferase</keyword>
<dbReference type="InterPro" id="IPR036279">
    <property type="entry name" value="5-3_exonuclease_C_sf"/>
</dbReference>
<keyword evidence="13" id="KW-0540">Nuclease</keyword>
<evidence type="ECO:0000313" key="17">
    <source>
        <dbReference type="Proteomes" id="UP000196531"/>
    </source>
</evidence>
<dbReference type="InterPro" id="IPR043502">
    <property type="entry name" value="DNA/RNA_pol_sf"/>
</dbReference>
<keyword evidence="5 13" id="KW-0548">Nucleotidyltransferase</keyword>
<dbReference type="InterPro" id="IPR008918">
    <property type="entry name" value="HhH2"/>
</dbReference>
<dbReference type="SMART" id="SM00482">
    <property type="entry name" value="POLAc"/>
    <property type="match status" value="1"/>
</dbReference>
<dbReference type="SUPFAM" id="SSF56672">
    <property type="entry name" value="DNA/RNA polymerases"/>
    <property type="match status" value="1"/>
</dbReference>
<dbReference type="GO" id="GO:0006302">
    <property type="term" value="P:double-strand break repair"/>
    <property type="evidence" value="ECO:0007669"/>
    <property type="project" value="TreeGrafter"/>
</dbReference>
<evidence type="ECO:0000256" key="10">
    <source>
        <dbReference type="ARBA" id="ARBA00023204"/>
    </source>
</evidence>
<reference evidence="17" key="1">
    <citation type="journal article" date="2017" name="Proc. Natl. Acad. Sci. U.S.A.">
        <title>Simulation of Deepwater Horizon oil plume reveals substrate specialization within a complex community of hydrocarbon-degraders.</title>
        <authorList>
            <person name="Hu P."/>
            <person name="Dubinsky E.A."/>
            <person name="Probst A.J."/>
            <person name="Wang J."/>
            <person name="Sieber C.M.K."/>
            <person name="Tom L.M."/>
            <person name="Gardinali P."/>
            <person name="Banfield J.F."/>
            <person name="Atlas R.M."/>
            <person name="Andersen G.L."/>
        </authorList>
    </citation>
    <scope>NUCLEOTIDE SEQUENCE [LARGE SCALE GENOMIC DNA]</scope>
</reference>
<evidence type="ECO:0000256" key="9">
    <source>
        <dbReference type="ARBA" id="ARBA00023125"/>
    </source>
</evidence>
<protein>
    <recommendedName>
        <fullName evidence="3 12">DNA polymerase I</fullName>
        <ecNumber evidence="2 12">2.7.7.7</ecNumber>
    </recommendedName>
</protein>
<dbReference type="EC" id="2.7.7.7" evidence="2 12"/>
<dbReference type="CDD" id="cd08637">
    <property type="entry name" value="DNA_pol_A_pol_I_C"/>
    <property type="match status" value="1"/>
</dbReference>
<dbReference type="AlphaFoldDB" id="A0A1Y5FBI2"/>
<keyword evidence="13" id="KW-0269">Exonuclease</keyword>
<dbReference type="Gene3D" id="1.20.1060.10">
    <property type="entry name" value="Taq DNA Polymerase, Chain T, domain 4"/>
    <property type="match status" value="1"/>
</dbReference>
<dbReference type="FunFam" id="1.20.1060.10:FF:000001">
    <property type="entry name" value="DNA polymerase I"/>
    <property type="match status" value="1"/>
</dbReference>
<dbReference type="PROSITE" id="PS00447">
    <property type="entry name" value="DNA_POLYMERASE_A"/>
    <property type="match status" value="1"/>
</dbReference>
<dbReference type="GO" id="GO:0006261">
    <property type="term" value="P:DNA-templated DNA replication"/>
    <property type="evidence" value="ECO:0007669"/>
    <property type="project" value="UniProtKB-UniRule"/>
</dbReference>
<dbReference type="CDD" id="cd09859">
    <property type="entry name" value="PIN_53EXO"/>
    <property type="match status" value="1"/>
</dbReference>
<evidence type="ECO:0000256" key="4">
    <source>
        <dbReference type="ARBA" id="ARBA00022679"/>
    </source>
</evidence>
<dbReference type="InterPro" id="IPR002298">
    <property type="entry name" value="DNA_polymerase_A"/>
</dbReference>
<evidence type="ECO:0000256" key="11">
    <source>
        <dbReference type="ARBA" id="ARBA00049244"/>
    </source>
</evidence>
<keyword evidence="6 13" id="KW-0235">DNA replication</keyword>
<dbReference type="FunFam" id="1.10.150.20:FF:000003">
    <property type="entry name" value="DNA polymerase I"/>
    <property type="match status" value="1"/>
</dbReference>
<feature type="domain" description="DNA-directed DNA polymerase family A palm" evidence="15">
    <location>
        <begin position="640"/>
        <end position="846"/>
    </location>
</feature>
<dbReference type="NCBIfam" id="TIGR00593">
    <property type="entry name" value="pola"/>
    <property type="match status" value="1"/>
</dbReference>
<dbReference type="InterPro" id="IPR020045">
    <property type="entry name" value="DNA_polI_H3TH"/>
</dbReference>
<dbReference type="SUPFAM" id="SSF53098">
    <property type="entry name" value="Ribonuclease H-like"/>
    <property type="match status" value="1"/>
</dbReference>
<name>A0A1Y5FBI2_9BACT</name>
<dbReference type="Gene3D" id="1.10.150.20">
    <property type="entry name" value="5' to 3' exonuclease, C-terminal subdomain"/>
    <property type="match status" value="2"/>
</dbReference>
<dbReference type="Gene3D" id="3.40.50.1010">
    <property type="entry name" value="5'-nuclease"/>
    <property type="match status" value="1"/>
</dbReference>
<organism evidence="16 17">
    <name type="scientific">Halobacteriovorax marinus</name>
    <dbReference type="NCBI Taxonomy" id="97084"/>
    <lineage>
        <taxon>Bacteria</taxon>
        <taxon>Pseudomonadati</taxon>
        <taxon>Bdellovibrionota</taxon>
        <taxon>Bacteriovoracia</taxon>
        <taxon>Bacteriovoracales</taxon>
        <taxon>Halobacteriovoraceae</taxon>
        <taxon>Halobacteriovorax</taxon>
    </lineage>
</organism>
<evidence type="ECO:0000259" key="15">
    <source>
        <dbReference type="SMART" id="SM00482"/>
    </source>
</evidence>
<dbReference type="Gene3D" id="3.30.70.370">
    <property type="match status" value="1"/>
</dbReference>
<dbReference type="GO" id="GO:0003677">
    <property type="term" value="F:DNA binding"/>
    <property type="evidence" value="ECO:0007669"/>
    <property type="project" value="UniProtKB-UniRule"/>
</dbReference>
<dbReference type="Pfam" id="PF02739">
    <property type="entry name" value="5_3_exonuc_N"/>
    <property type="match status" value="1"/>
</dbReference>
<dbReference type="InterPro" id="IPR036397">
    <property type="entry name" value="RNaseH_sf"/>
</dbReference>
<comment type="caution">
    <text evidence="16">The sequence shown here is derived from an EMBL/GenBank/DDBJ whole genome shotgun (WGS) entry which is preliminary data.</text>
</comment>
<dbReference type="InterPro" id="IPR029060">
    <property type="entry name" value="PIN-like_dom_sf"/>
</dbReference>
<dbReference type="InterPro" id="IPR018320">
    <property type="entry name" value="DNA_polymerase_1"/>
</dbReference>
<dbReference type="Pfam" id="PF01367">
    <property type="entry name" value="5_3_exonuc"/>
    <property type="match status" value="1"/>
</dbReference>